<name>N9L5K4_9GAMM</name>
<dbReference type="HOGENOM" id="CLU_1197727_0_0_6"/>
<evidence type="ECO:0000259" key="2">
    <source>
        <dbReference type="Pfam" id="PF02108"/>
    </source>
</evidence>
<gene>
    <name evidence="3" type="ORF">F904_01505</name>
</gene>
<reference evidence="3 4" key="1">
    <citation type="submission" date="2013-02" db="EMBL/GenBank/DDBJ databases">
        <title>The Genome Sequence of Acinetobacter sp. ANC 4105.</title>
        <authorList>
            <consortium name="The Broad Institute Genome Sequencing Platform"/>
            <consortium name="The Broad Institute Genome Sequencing Center for Infectious Disease"/>
            <person name="Cerqueira G."/>
            <person name="Feldgarden M."/>
            <person name="Courvalin P."/>
            <person name="Perichon B."/>
            <person name="Grillot-Courvalin C."/>
            <person name="Clermont D."/>
            <person name="Rocha E."/>
            <person name="Yoon E.-J."/>
            <person name="Nemec A."/>
            <person name="Walker B."/>
            <person name="Young S.K."/>
            <person name="Zeng Q."/>
            <person name="Gargeya S."/>
            <person name="Fitzgerald M."/>
            <person name="Haas B."/>
            <person name="Abouelleil A."/>
            <person name="Alvarado L."/>
            <person name="Arachchi H.M."/>
            <person name="Berlin A.M."/>
            <person name="Chapman S.B."/>
            <person name="Dewar J."/>
            <person name="Goldberg J."/>
            <person name="Griggs A."/>
            <person name="Gujja S."/>
            <person name="Hansen M."/>
            <person name="Howarth C."/>
            <person name="Imamovic A."/>
            <person name="Larimer J."/>
            <person name="McCowan C."/>
            <person name="Murphy C."/>
            <person name="Neiman D."/>
            <person name="Pearson M."/>
            <person name="Priest M."/>
            <person name="Roberts A."/>
            <person name="Saif S."/>
            <person name="Shea T."/>
            <person name="Sisk P."/>
            <person name="Sykes S."/>
            <person name="Wortman J."/>
            <person name="Nusbaum C."/>
            <person name="Birren B."/>
        </authorList>
    </citation>
    <scope>NUCLEOTIDE SEQUENCE [LARGE SCALE GENOMIC DNA]</scope>
    <source>
        <strain evidence="3 4">ANC 4105</strain>
    </source>
</reference>
<keyword evidence="1" id="KW-0175">Coiled coil</keyword>
<evidence type="ECO:0000313" key="3">
    <source>
        <dbReference type="EMBL" id="ENW91568.1"/>
    </source>
</evidence>
<evidence type="ECO:0000256" key="1">
    <source>
        <dbReference type="SAM" id="Coils"/>
    </source>
</evidence>
<organism evidence="3 4">
    <name type="scientific">Acinetobacter dispersus</name>
    <dbReference type="NCBI Taxonomy" id="70348"/>
    <lineage>
        <taxon>Bacteria</taxon>
        <taxon>Pseudomonadati</taxon>
        <taxon>Pseudomonadota</taxon>
        <taxon>Gammaproteobacteria</taxon>
        <taxon>Moraxellales</taxon>
        <taxon>Moraxellaceae</taxon>
        <taxon>Acinetobacter</taxon>
    </lineage>
</organism>
<evidence type="ECO:0000313" key="4">
    <source>
        <dbReference type="Proteomes" id="UP000013261"/>
    </source>
</evidence>
<dbReference type="OrthoDB" id="9968828at2"/>
<dbReference type="Proteomes" id="UP000013261">
    <property type="component" value="Unassembled WGS sequence"/>
</dbReference>
<dbReference type="InterPro" id="IPR018035">
    <property type="entry name" value="Flagellar_FliH/T3SS_HrpE"/>
</dbReference>
<dbReference type="RefSeq" id="WP_005187069.1">
    <property type="nucleotide sequence ID" value="NZ_KB850050.1"/>
</dbReference>
<dbReference type="PATRIC" id="fig|1217703.3.peg.1446"/>
<keyword evidence="4" id="KW-1185">Reference proteome</keyword>
<proteinExistence type="predicted"/>
<dbReference type="Pfam" id="PF02108">
    <property type="entry name" value="FliH"/>
    <property type="match status" value="1"/>
</dbReference>
<protein>
    <recommendedName>
        <fullName evidence="2">Flagellar assembly protein FliH/Type III secretion system HrpE domain-containing protein</fullName>
    </recommendedName>
</protein>
<comment type="caution">
    <text evidence="3">The sequence shown here is derived from an EMBL/GenBank/DDBJ whole genome shotgun (WGS) entry which is preliminary data.</text>
</comment>
<dbReference type="AlphaFoldDB" id="N9L5K4"/>
<accession>N9L5K4</accession>
<feature type="domain" description="Flagellar assembly protein FliH/Type III secretion system HrpE" evidence="2">
    <location>
        <begin position="105"/>
        <end position="230"/>
    </location>
</feature>
<feature type="coiled-coil region" evidence="1">
    <location>
        <begin position="74"/>
        <end position="101"/>
    </location>
</feature>
<sequence length="237" mass="27150">MSTKNKESSGLLRVVHKSADTVTLGNASAEHILSEQEQPSTLLNTGYVEENLSKESKKDNLIEKDVADLREKYELEYKKSLEAEKQKLKRLHDQQLALLENRFKEKIDTLNNCIVEFDQSLKKINTSLEKISIKVIDNILEKMVFSLSGHEQFIIDLIKKAIYQHRLDQGFTLKVSLKDFDMIKRIVDESDTLSDYSVQVSKDSSLIIGQVFIELNSSLIDISFSQQINSVRQLLND</sequence>
<dbReference type="EMBL" id="APRL01000013">
    <property type="protein sequence ID" value="ENW91568.1"/>
    <property type="molecule type" value="Genomic_DNA"/>
</dbReference>